<dbReference type="EMBL" id="UINC01075539">
    <property type="protein sequence ID" value="SVC13825.1"/>
    <property type="molecule type" value="Genomic_DNA"/>
</dbReference>
<reference evidence="1" key="1">
    <citation type="submission" date="2018-05" db="EMBL/GenBank/DDBJ databases">
        <authorList>
            <person name="Lanie J.A."/>
            <person name="Ng W.-L."/>
            <person name="Kazmierczak K.M."/>
            <person name="Andrzejewski T.M."/>
            <person name="Davidsen T.M."/>
            <person name="Wayne K.J."/>
            <person name="Tettelin H."/>
            <person name="Glass J.I."/>
            <person name="Rusch D."/>
            <person name="Podicherti R."/>
            <person name="Tsui H.-C.T."/>
            <person name="Winkler M.E."/>
        </authorList>
    </citation>
    <scope>NUCLEOTIDE SEQUENCE</scope>
</reference>
<gene>
    <name evidence="1" type="ORF">METZ01_LOCUS266679</name>
</gene>
<proteinExistence type="predicted"/>
<evidence type="ECO:0000313" key="1">
    <source>
        <dbReference type="EMBL" id="SVC13825.1"/>
    </source>
</evidence>
<organism evidence="1">
    <name type="scientific">marine metagenome</name>
    <dbReference type="NCBI Taxonomy" id="408172"/>
    <lineage>
        <taxon>unclassified sequences</taxon>
        <taxon>metagenomes</taxon>
        <taxon>ecological metagenomes</taxon>
    </lineage>
</organism>
<sequence>MNMRHHTISRLAALMLIVCAGMASAATLPDTTTDTFCTAVQEILAETTVPSELTVYSDMAAFRQSKPTPRPLTISQVVTLDKQGRPKMVSCKVKSADHIRAEYGKADAGEQRYCREITVMVHAKIVAKL</sequence>
<dbReference type="AlphaFoldDB" id="A0A382JQ73"/>
<name>A0A382JQ73_9ZZZZ</name>
<feature type="non-terminal residue" evidence="1">
    <location>
        <position position="129"/>
    </location>
</feature>
<protein>
    <submittedName>
        <fullName evidence="1">Uncharacterized protein</fullName>
    </submittedName>
</protein>
<accession>A0A382JQ73</accession>